<comment type="caution">
    <text evidence="1">The sequence shown here is derived from an EMBL/GenBank/DDBJ whole genome shotgun (WGS) entry which is preliminary data.</text>
</comment>
<reference evidence="2" key="1">
    <citation type="journal article" date="2019" name="Int. J. Syst. Evol. Microbiol.">
        <title>The Global Catalogue of Microorganisms (GCM) 10K type strain sequencing project: providing services to taxonomists for standard genome sequencing and annotation.</title>
        <authorList>
            <consortium name="The Broad Institute Genomics Platform"/>
            <consortium name="The Broad Institute Genome Sequencing Center for Infectious Disease"/>
            <person name="Wu L."/>
            <person name="Ma J."/>
        </authorList>
    </citation>
    <scope>NUCLEOTIDE SEQUENCE [LARGE SCALE GENOMIC DNA]</scope>
    <source>
        <strain evidence="2">CCUG 56029</strain>
    </source>
</reference>
<proteinExistence type="predicted"/>
<organism evidence="1 2">
    <name type="scientific">Paracoccus pacificus</name>
    <dbReference type="NCBI Taxonomy" id="1463598"/>
    <lineage>
        <taxon>Bacteria</taxon>
        <taxon>Pseudomonadati</taxon>
        <taxon>Pseudomonadota</taxon>
        <taxon>Alphaproteobacteria</taxon>
        <taxon>Rhodobacterales</taxon>
        <taxon>Paracoccaceae</taxon>
        <taxon>Paracoccus</taxon>
    </lineage>
</organism>
<name>A0ABW4RCP0_9RHOB</name>
<gene>
    <name evidence="1" type="ORF">ACFSCT_16840</name>
</gene>
<accession>A0ABW4RCP0</accession>
<dbReference type="InterPro" id="IPR045384">
    <property type="entry name" value="DUF6527"/>
</dbReference>
<dbReference type="EMBL" id="JBHUEN010000046">
    <property type="protein sequence ID" value="MFD1883383.1"/>
    <property type="molecule type" value="Genomic_DNA"/>
</dbReference>
<sequence>MMDIRKWWRDVWARFGPARRLIVIEGDSLPQSMPRRDLVLAREDGEDWCVGMRCPCGCGDIIELLVIAEAKPRWDVRADRENRPTLSPSVWRNTGCRSHFWVRRGRVQWCD</sequence>
<evidence type="ECO:0000313" key="1">
    <source>
        <dbReference type="EMBL" id="MFD1883383.1"/>
    </source>
</evidence>
<dbReference type="RefSeq" id="WP_379144720.1">
    <property type="nucleotide sequence ID" value="NZ_JBHUEN010000046.1"/>
</dbReference>
<evidence type="ECO:0000313" key="2">
    <source>
        <dbReference type="Proteomes" id="UP001597213"/>
    </source>
</evidence>
<keyword evidence="2" id="KW-1185">Reference proteome</keyword>
<protein>
    <submittedName>
        <fullName evidence="1">DUF6527 family protein</fullName>
    </submittedName>
</protein>
<dbReference type="Pfam" id="PF20137">
    <property type="entry name" value="BubE"/>
    <property type="match status" value="1"/>
</dbReference>
<dbReference type="Proteomes" id="UP001597213">
    <property type="component" value="Unassembled WGS sequence"/>
</dbReference>